<feature type="domain" description="Transposase IS110-like N-terminal" evidence="1">
    <location>
        <begin position="5"/>
        <end position="150"/>
    </location>
</feature>
<feature type="domain" description="Transposase IS116/IS110/IS902 C-terminal" evidence="2">
    <location>
        <begin position="208"/>
        <end position="285"/>
    </location>
</feature>
<dbReference type="KEGG" id="brb:EH207_12265"/>
<dbReference type="GO" id="GO:0003677">
    <property type="term" value="F:DNA binding"/>
    <property type="evidence" value="ECO:0007669"/>
    <property type="project" value="InterPro"/>
</dbReference>
<keyword evidence="4" id="KW-1185">Reference proteome</keyword>
<gene>
    <name evidence="3" type="ORF">EH207_12265</name>
</gene>
<dbReference type="RefSeq" id="WP_137714241.1">
    <property type="nucleotide sequence ID" value="NZ_CP034035.1"/>
</dbReference>
<sequence length="311" mass="34664">MTTFIGLDVSQKKTSICVIAHNGNKICTVNVDMHPGVIADYLFSEGFDKSKVGLETGPLCVWLYHSLKNFGLDVDCIHARHVHAALSMQLNKTDQNDAFGIARLVLSGWYKPVHVKSLEWHQQRLILTSREKLVLLRVAVTNQIRGLLKTFGVVLPPGKNSVFERAILESSPSLETVKPTVIMLLDTREHLSGQIRKLEKIARKDPVCQILQSIPGVGVLTALSFKTSIDDPSRFRRVSDAGAFLGLTPRKYQSGEVDRNGGISKQGNRMTRTLIYEAASCLLTRYGTDTSLAINRRQKTKLWRALQDSNL</sequence>
<dbReference type="PANTHER" id="PTHR33055">
    <property type="entry name" value="TRANSPOSASE FOR INSERTION SEQUENCE ELEMENT IS1111A"/>
    <property type="match status" value="1"/>
</dbReference>
<dbReference type="Pfam" id="PF01548">
    <property type="entry name" value="DEDD_Tnp_IS110"/>
    <property type="match status" value="1"/>
</dbReference>
<reference evidence="3 4" key="1">
    <citation type="submission" date="2018-11" db="EMBL/GenBank/DDBJ databases">
        <title>Genome sequences of Brenneria nigrifluens and Brenneria rubrifaciens.</title>
        <authorList>
            <person name="Poret-Peterson A.T."/>
            <person name="McClean A.E."/>
            <person name="Kluepfel D.A."/>
        </authorList>
    </citation>
    <scope>NUCLEOTIDE SEQUENCE [LARGE SCALE GENOMIC DNA]</scope>
    <source>
        <strain evidence="3 4">6D370</strain>
    </source>
</reference>
<organism evidence="3 4">
    <name type="scientific">Brenneria rubrifaciens</name>
    <dbReference type="NCBI Taxonomy" id="55213"/>
    <lineage>
        <taxon>Bacteria</taxon>
        <taxon>Pseudomonadati</taxon>
        <taxon>Pseudomonadota</taxon>
        <taxon>Gammaproteobacteria</taxon>
        <taxon>Enterobacterales</taxon>
        <taxon>Pectobacteriaceae</taxon>
        <taxon>Brenneria</taxon>
    </lineage>
</organism>
<evidence type="ECO:0000313" key="4">
    <source>
        <dbReference type="Proteomes" id="UP000299580"/>
    </source>
</evidence>
<dbReference type="AlphaFoldDB" id="A0A4P8QUP5"/>
<accession>A0A4P8QUP5</accession>
<name>A0A4P8QUP5_9GAMM</name>
<dbReference type="InterPro" id="IPR002525">
    <property type="entry name" value="Transp_IS110-like_N"/>
</dbReference>
<dbReference type="GO" id="GO:0004803">
    <property type="term" value="F:transposase activity"/>
    <property type="evidence" value="ECO:0007669"/>
    <property type="project" value="InterPro"/>
</dbReference>
<evidence type="ECO:0000259" key="2">
    <source>
        <dbReference type="Pfam" id="PF02371"/>
    </source>
</evidence>
<evidence type="ECO:0000259" key="1">
    <source>
        <dbReference type="Pfam" id="PF01548"/>
    </source>
</evidence>
<dbReference type="OrthoDB" id="5289737at2"/>
<dbReference type="InterPro" id="IPR047650">
    <property type="entry name" value="Transpos_IS110"/>
</dbReference>
<dbReference type="EMBL" id="CP034035">
    <property type="protein sequence ID" value="QCR09230.1"/>
    <property type="molecule type" value="Genomic_DNA"/>
</dbReference>
<dbReference type="InterPro" id="IPR003346">
    <property type="entry name" value="Transposase_20"/>
</dbReference>
<dbReference type="GO" id="GO:0006313">
    <property type="term" value="P:DNA transposition"/>
    <property type="evidence" value="ECO:0007669"/>
    <property type="project" value="InterPro"/>
</dbReference>
<dbReference type="Proteomes" id="UP000299580">
    <property type="component" value="Chromosome"/>
</dbReference>
<dbReference type="NCBIfam" id="NF033542">
    <property type="entry name" value="transpos_IS110"/>
    <property type="match status" value="1"/>
</dbReference>
<protein>
    <submittedName>
        <fullName evidence="3">IS110 family transposase</fullName>
    </submittedName>
</protein>
<evidence type="ECO:0000313" key="3">
    <source>
        <dbReference type="EMBL" id="QCR09230.1"/>
    </source>
</evidence>
<proteinExistence type="predicted"/>
<dbReference type="PANTHER" id="PTHR33055:SF3">
    <property type="entry name" value="PUTATIVE TRANSPOSASE FOR IS117-RELATED"/>
    <property type="match status" value="1"/>
</dbReference>
<dbReference type="Pfam" id="PF02371">
    <property type="entry name" value="Transposase_20"/>
    <property type="match status" value="1"/>
</dbReference>